<dbReference type="OrthoDB" id="3222at2759"/>
<name>N4XNC7_COCH4</name>
<proteinExistence type="inferred from homology"/>
<keyword evidence="3 6" id="KW-0812">Transmembrane</keyword>
<evidence type="ECO:0000256" key="7">
    <source>
        <dbReference type="SAM" id="MobiDB-lite"/>
    </source>
</evidence>
<gene>
    <name evidence="9" type="ORF">COCC4DRAFT_192540</name>
</gene>
<feature type="transmembrane region" description="Helical" evidence="8">
    <location>
        <begin position="120"/>
        <end position="144"/>
    </location>
</feature>
<comment type="subcellular location">
    <subcellularLocation>
        <location evidence="1">Membrane</location>
        <topology evidence="1">Multi-pass membrane protein</topology>
    </subcellularLocation>
</comment>
<reference evidence="9 10" key="1">
    <citation type="journal article" date="2012" name="PLoS Pathog.">
        <title>Diverse lifestyles and strategies of plant pathogenesis encoded in the genomes of eighteen Dothideomycetes fungi.</title>
        <authorList>
            <person name="Ohm R.A."/>
            <person name="Feau N."/>
            <person name="Henrissat B."/>
            <person name="Schoch C.L."/>
            <person name="Horwitz B.A."/>
            <person name="Barry K.W."/>
            <person name="Condon B.J."/>
            <person name="Copeland A.C."/>
            <person name="Dhillon B."/>
            <person name="Glaser F."/>
            <person name="Hesse C.N."/>
            <person name="Kosti I."/>
            <person name="LaButti K."/>
            <person name="Lindquist E.A."/>
            <person name="Lucas S."/>
            <person name="Salamov A.A."/>
            <person name="Bradshaw R.E."/>
            <person name="Ciuffetti L."/>
            <person name="Hamelin R.C."/>
            <person name="Kema G.H.J."/>
            <person name="Lawrence C."/>
            <person name="Scott J.A."/>
            <person name="Spatafora J.W."/>
            <person name="Turgeon B.G."/>
            <person name="de Wit P.J.G.M."/>
            <person name="Zhong S."/>
            <person name="Goodwin S.B."/>
            <person name="Grigoriev I.V."/>
        </authorList>
    </citation>
    <scope>NUCLEOTIDE SEQUENCE [LARGE SCALE GENOMIC DNA]</scope>
    <source>
        <strain evidence="10">C4 / ATCC 48331 / race T</strain>
    </source>
</reference>
<dbReference type="Pfam" id="PF00230">
    <property type="entry name" value="MIP"/>
    <property type="match status" value="1"/>
</dbReference>
<evidence type="ECO:0000256" key="8">
    <source>
        <dbReference type="SAM" id="Phobius"/>
    </source>
</evidence>
<dbReference type="AlphaFoldDB" id="N4XNC7"/>
<dbReference type="PROSITE" id="PS00221">
    <property type="entry name" value="MIP"/>
    <property type="match status" value="1"/>
</dbReference>
<keyword evidence="10" id="KW-1185">Reference proteome</keyword>
<dbReference type="Gene3D" id="1.20.1080.10">
    <property type="entry name" value="Glycerol uptake facilitator protein"/>
    <property type="match status" value="1"/>
</dbReference>
<feature type="compositionally biased region" description="Basic residues" evidence="7">
    <location>
        <begin position="16"/>
        <end position="25"/>
    </location>
</feature>
<dbReference type="HOGENOM" id="CLU_020019_5_0_1"/>
<sequence>MESSKMTDVEAPRVHTGMRQRKKSPKNLAIASRPFAGRIGGNQEFTVPADDASVDLLPDAAAVFSWRQSFSPRAFADIELWKESFIEGVGTCLQTYLSGLAAVGLGSLVTATALGSVAPAAFGSIVTGTLIALFIFGAGPVSGAHFNPTISMATFTAGLSIFPRTLLYVVFQSAGAVVAGALVRASLGMRPHDIPPIPGCYIDTDLVTPGEAYVLETMTSFGLIFVAFGVGLDPRQREVFGPALSPILVGLTQTVCTFVSSIVRPGYSGACRSTLLLREKSRLAHSHQHAIRRGALVLWLQRCFRSLRLPLHSLGRTDDDGDNEWDVVLGDSDIQV</sequence>
<keyword evidence="4 8" id="KW-1133">Transmembrane helix</keyword>
<feature type="compositionally biased region" description="Basic and acidic residues" evidence="7">
    <location>
        <begin position="1"/>
        <end position="13"/>
    </location>
</feature>
<evidence type="ECO:0000256" key="5">
    <source>
        <dbReference type="ARBA" id="ARBA00023136"/>
    </source>
</evidence>
<evidence type="ECO:0000256" key="4">
    <source>
        <dbReference type="ARBA" id="ARBA00022989"/>
    </source>
</evidence>
<dbReference type="GO" id="GO:0016020">
    <property type="term" value="C:membrane"/>
    <property type="evidence" value="ECO:0007669"/>
    <property type="project" value="UniProtKB-SubCell"/>
</dbReference>
<dbReference type="InterPro" id="IPR023271">
    <property type="entry name" value="Aquaporin-like"/>
</dbReference>
<evidence type="ECO:0000256" key="3">
    <source>
        <dbReference type="ARBA" id="ARBA00022692"/>
    </source>
</evidence>
<comment type="similarity">
    <text evidence="6">Belongs to the MIP/aquaporin (TC 1.A.8) family.</text>
</comment>
<dbReference type="PANTHER" id="PTHR47002:SF2">
    <property type="entry name" value="AQUAPORIN AQPAE.A-LIKE"/>
    <property type="match status" value="1"/>
</dbReference>
<protein>
    <recommendedName>
        <fullName evidence="11">Aquaporin</fullName>
    </recommendedName>
</protein>
<accession>N4XNC7</accession>
<reference evidence="10" key="2">
    <citation type="journal article" date="2013" name="PLoS Genet.">
        <title>Comparative genome structure, secondary metabolite, and effector coding capacity across Cochliobolus pathogens.</title>
        <authorList>
            <person name="Condon B.J."/>
            <person name="Leng Y."/>
            <person name="Wu D."/>
            <person name="Bushley K.E."/>
            <person name="Ohm R.A."/>
            <person name="Otillar R."/>
            <person name="Martin J."/>
            <person name="Schackwitz W."/>
            <person name="Grimwood J."/>
            <person name="MohdZainudin N."/>
            <person name="Xue C."/>
            <person name="Wang R."/>
            <person name="Manning V.A."/>
            <person name="Dhillon B."/>
            <person name="Tu Z.J."/>
            <person name="Steffenson B.J."/>
            <person name="Salamov A."/>
            <person name="Sun H."/>
            <person name="Lowry S."/>
            <person name="LaButti K."/>
            <person name="Han J."/>
            <person name="Copeland A."/>
            <person name="Lindquist E."/>
            <person name="Barry K."/>
            <person name="Schmutz J."/>
            <person name="Baker S.E."/>
            <person name="Ciuffetti L.M."/>
            <person name="Grigoriev I.V."/>
            <person name="Zhong S."/>
            <person name="Turgeon B.G."/>
        </authorList>
    </citation>
    <scope>NUCLEOTIDE SEQUENCE [LARGE SCALE GENOMIC DNA]</scope>
    <source>
        <strain evidence="10">C4 / ATCC 48331 / race T</strain>
    </source>
</reference>
<feature type="transmembrane region" description="Helical" evidence="8">
    <location>
        <begin position="165"/>
        <end position="183"/>
    </location>
</feature>
<evidence type="ECO:0000313" key="10">
    <source>
        <dbReference type="Proteomes" id="UP000012338"/>
    </source>
</evidence>
<evidence type="ECO:0000256" key="2">
    <source>
        <dbReference type="ARBA" id="ARBA00022448"/>
    </source>
</evidence>
<dbReference type="SUPFAM" id="SSF81338">
    <property type="entry name" value="Aquaporin-like"/>
    <property type="match status" value="1"/>
</dbReference>
<dbReference type="PANTHER" id="PTHR47002">
    <property type="entry name" value="AQUAPORIN-LIKE"/>
    <property type="match status" value="1"/>
</dbReference>
<evidence type="ECO:0000256" key="6">
    <source>
        <dbReference type="RuleBase" id="RU000477"/>
    </source>
</evidence>
<organism evidence="9 10">
    <name type="scientific">Cochliobolus heterostrophus (strain C4 / ATCC 48331 / race T)</name>
    <name type="common">Southern corn leaf blight fungus</name>
    <name type="synonym">Bipolaris maydis</name>
    <dbReference type="NCBI Taxonomy" id="665024"/>
    <lineage>
        <taxon>Eukaryota</taxon>
        <taxon>Fungi</taxon>
        <taxon>Dikarya</taxon>
        <taxon>Ascomycota</taxon>
        <taxon>Pezizomycotina</taxon>
        <taxon>Dothideomycetes</taxon>
        <taxon>Pleosporomycetidae</taxon>
        <taxon>Pleosporales</taxon>
        <taxon>Pleosporineae</taxon>
        <taxon>Pleosporaceae</taxon>
        <taxon>Bipolaris</taxon>
    </lineage>
</organism>
<keyword evidence="5 8" id="KW-0472">Membrane</keyword>
<dbReference type="PRINTS" id="PR00783">
    <property type="entry name" value="MINTRINSICP"/>
</dbReference>
<evidence type="ECO:0008006" key="11">
    <source>
        <dbReference type="Google" id="ProtNLM"/>
    </source>
</evidence>
<dbReference type="InterPro" id="IPR022357">
    <property type="entry name" value="MIP_CS"/>
</dbReference>
<feature type="transmembrane region" description="Helical" evidence="8">
    <location>
        <begin position="95"/>
        <end position="114"/>
    </location>
</feature>
<evidence type="ECO:0000313" key="9">
    <source>
        <dbReference type="EMBL" id="ENI06617.1"/>
    </source>
</evidence>
<feature type="region of interest" description="Disordered" evidence="7">
    <location>
        <begin position="1"/>
        <end position="25"/>
    </location>
</feature>
<keyword evidence="2 6" id="KW-0813">Transport</keyword>
<dbReference type="GO" id="GO:0015267">
    <property type="term" value="F:channel activity"/>
    <property type="evidence" value="ECO:0007669"/>
    <property type="project" value="InterPro"/>
</dbReference>
<dbReference type="Proteomes" id="UP000012338">
    <property type="component" value="Unassembled WGS sequence"/>
</dbReference>
<feature type="transmembrane region" description="Helical" evidence="8">
    <location>
        <begin position="212"/>
        <end position="232"/>
    </location>
</feature>
<dbReference type="InterPro" id="IPR000425">
    <property type="entry name" value="MIP"/>
</dbReference>
<dbReference type="EMBL" id="KB733451">
    <property type="protein sequence ID" value="ENI06617.1"/>
    <property type="molecule type" value="Genomic_DNA"/>
</dbReference>
<evidence type="ECO:0000256" key="1">
    <source>
        <dbReference type="ARBA" id="ARBA00004141"/>
    </source>
</evidence>